<sequence>MAKKKYPIFLEPELAVKIGYKEAIVLAGIQIATIVEMTEHKDMHDYLQLDNAQLLDRYLANSMSVSTLKRKQKSLEDWGLIEINKSTKPYQIWVKTLNVLKIIPDFLAEIVTVISDVEQEK</sequence>
<dbReference type="Proteomes" id="UP000216008">
    <property type="component" value="Unassembled WGS sequence"/>
</dbReference>
<gene>
    <name evidence="1" type="ORF">A3Q24_05550</name>
</gene>
<organism evidence="1 2">
    <name type="scientific">Lactobacillus johnsonii</name>
    <dbReference type="NCBI Taxonomy" id="33959"/>
    <lineage>
        <taxon>Bacteria</taxon>
        <taxon>Bacillati</taxon>
        <taxon>Bacillota</taxon>
        <taxon>Bacilli</taxon>
        <taxon>Lactobacillales</taxon>
        <taxon>Lactobacillaceae</taxon>
        <taxon>Lactobacillus</taxon>
    </lineage>
</organism>
<protein>
    <submittedName>
        <fullName evidence="1">Uncharacterized protein</fullName>
    </submittedName>
</protein>
<dbReference type="EMBL" id="NIBD01000028">
    <property type="protein sequence ID" value="PAB55148.1"/>
    <property type="molecule type" value="Genomic_DNA"/>
</dbReference>
<comment type="caution">
    <text evidence="1">The sequence shown here is derived from an EMBL/GenBank/DDBJ whole genome shotgun (WGS) entry which is preliminary data.</text>
</comment>
<proteinExistence type="predicted"/>
<accession>A0A267M899</accession>
<name>A0A267M899_LACJH</name>
<dbReference type="RefSeq" id="WP_095182828.1">
    <property type="nucleotide sequence ID" value="NZ_NIBD01000028.1"/>
</dbReference>
<evidence type="ECO:0000313" key="2">
    <source>
        <dbReference type="Proteomes" id="UP000216008"/>
    </source>
</evidence>
<evidence type="ECO:0000313" key="1">
    <source>
        <dbReference type="EMBL" id="PAB55148.1"/>
    </source>
</evidence>
<reference evidence="1 2" key="1">
    <citation type="submission" date="2017-05" db="EMBL/GenBank/DDBJ databases">
        <title>Lactobacillus johnsonii from commercial turkeys.</title>
        <authorList>
            <person name="Johnson T.J."/>
            <person name="Youmans B."/>
        </authorList>
    </citation>
    <scope>NUCLEOTIDE SEQUENCE [LARGE SCALE GENOMIC DNA]</scope>
    <source>
        <strain evidence="1 2">UMNLJ114</strain>
    </source>
</reference>
<dbReference type="AlphaFoldDB" id="A0A267M899"/>